<evidence type="ECO:0000256" key="1">
    <source>
        <dbReference type="SAM" id="Phobius"/>
    </source>
</evidence>
<name>A0A2H0WR00_9BACT</name>
<keyword evidence="1" id="KW-0812">Transmembrane</keyword>
<feature type="chain" id="PRO_5013628186" description="Cytochrome C biogenesis protein transmembrane domain-containing protein" evidence="2">
    <location>
        <begin position="27"/>
        <end position="366"/>
    </location>
</feature>
<reference evidence="4" key="1">
    <citation type="submission" date="2017-09" db="EMBL/GenBank/DDBJ databases">
        <title>Depth-based differentiation of microbial function through sediment-hosted aquifers and enrichment of novel symbionts in the deep terrestrial subsurface.</title>
        <authorList>
            <person name="Probst A.J."/>
            <person name="Ladd B."/>
            <person name="Jarett J.K."/>
            <person name="Geller-Mcgrath D.E."/>
            <person name="Sieber C.M.K."/>
            <person name="Emerson J.B."/>
            <person name="Anantharaman K."/>
            <person name="Thomas B.C."/>
            <person name="Malmstrom R."/>
            <person name="Stieglmeier M."/>
            <person name="Klingl A."/>
            <person name="Woyke T."/>
            <person name="Ryan C.M."/>
            <person name="Banfield J.F."/>
        </authorList>
    </citation>
    <scope>NUCLEOTIDE SEQUENCE [LARGE SCALE GENOMIC DNA]</scope>
</reference>
<keyword evidence="1" id="KW-0472">Membrane</keyword>
<feature type="transmembrane region" description="Helical" evidence="1">
    <location>
        <begin position="310"/>
        <end position="332"/>
    </location>
</feature>
<sequence length="366" mass="40332">MKKRKLLIIAVLVLVFSFLSAGAVLADDQSKAYFFWGEGCPHCFEEKDFLKTLEEKYPKLAIEDYEIYTHPEGLAKFKEVCRDYDIEPLGVPMFFWGEDYVIGFGGEATTGRQIEEIVKKKLAVKDGGEVIGERTEKELVLKEGFTLGKVFSLAVADAVNPCALSVLLVMLMTILAYNPGKKKDVLLAGLAFTFSVFVMYFFYGLAIIKFFQLVQALAGVRLFLYKALGLAAIVLGILNIKEALCGHSSCPVLPQVGKLLTKITNPRGAFAIGGLVTIFLLPCTIGPYIITGGLLSSLQIIKTLPWLAFYNFIFVLPMLGITLVCYAGLATIDNVSSWKENNMVKINLLSGIIILFLGLAMLFGWV</sequence>
<dbReference type="InterPro" id="IPR036249">
    <property type="entry name" value="Thioredoxin-like_sf"/>
</dbReference>
<keyword evidence="2" id="KW-0732">Signal</keyword>
<gene>
    <name evidence="3" type="ORF">COT63_01760</name>
</gene>
<dbReference type="AlphaFoldDB" id="A0A2H0WR00"/>
<feature type="transmembrane region" description="Helical" evidence="1">
    <location>
        <begin position="223"/>
        <end position="240"/>
    </location>
</feature>
<keyword evidence="1" id="KW-1133">Transmembrane helix</keyword>
<dbReference type="Proteomes" id="UP000231282">
    <property type="component" value="Unassembled WGS sequence"/>
</dbReference>
<evidence type="ECO:0000256" key="2">
    <source>
        <dbReference type="SAM" id="SignalP"/>
    </source>
</evidence>
<feature type="transmembrane region" description="Helical" evidence="1">
    <location>
        <begin position="344"/>
        <end position="365"/>
    </location>
</feature>
<dbReference type="SUPFAM" id="SSF52833">
    <property type="entry name" value="Thioredoxin-like"/>
    <property type="match status" value="1"/>
</dbReference>
<protein>
    <recommendedName>
        <fullName evidence="5">Cytochrome C biogenesis protein transmembrane domain-containing protein</fullName>
    </recommendedName>
</protein>
<feature type="signal peptide" evidence="2">
    <location>
        <begin position="1"/>
        <end position="26"/>
    </location>
</feature>
<proteinExistence type="predicted"/>
<accession>A0A2H0WR00</accession>
<evidence type="ECO:0000313" key="3">
    <source>
        <dbReference type="EMBL" id="PIS15102.1"/>
    </source>
</evidence>
<comment type="caution">
    <text evidence="3">The sequence shown here is derived from an EMBL/GenBank/DDBJ whole genome shotgun (WGS) entry which is preliminary data.</text>
</comment>
<feature type="transmembrane region" description="Helical" evidence="1">
    <location>
        <begin position="158"/>
        <end position="178"/>
    </location>
</feature>
<organism evidence="3 4">
    <name type="scientific">Candidatus Shapirobacteria bacterium CG09_land_8_20_14_0_10_38_17</name>
    <dbReference type="NCBI Taxonomy" id="1974884"/>
    <lineage>
        <taxon>Bacteria</taxon>
        <taxon>Candidatus Shapironibacteriota</taxon>
    </lineage>
</organism>
<dbReference type="EMBL" id="PEZH01000032">
    <property type="protein sequence ID" value="PIS15102.1"/>
    <property type="molecule type" value="Genomic_DNA"/>
</dbReference>
<feature type="transmembrane region" description="Helical" evidence="1">
    <location>
        <begin position="268"/>
        <end position="290"/>
    </location>
</feature>
<dbReference type="Gene3D" id="3.40.30.10">
    <property type="entry name" value="Glutaredoxin"/>
    <property type="match status" value="1"/>
</dbReference>
<feature type="transmembrane region" description="Helical" evidence="1">
    <location>
        <begin position="185"/>
        <end position="211"/>
    </location>
</feature>
<evidence type="ECO:0000313" key="4">
    <source>
        <dbReference type="Proteomes" id="UP000231282"/>
    </source>
</evidence>
<evidence type="ECO:0008006" key="5">
    <source>
        <dbReference type="Google" id="ProtNLM"/>
    </source>
</evidence>